<sequence>MIRLGEKDGGVVLSLRVQPRASRNALCGEYDGALKVRLKAPPVDDAANRECCRFLAKTLGVSASQVVVMSGHTSRTKRVLVDGLTPQDALGRLRTLVDDADFEL</sequence>
<evidence type="ECO:0000313" key="4">
    <source>
        <dbReference type="Proteomes" id="UP000309544"/>
    </source>
</evidence>
<dbReference type="PANTHER" id="PTHR13420:SF7">
    <property type="entry name" value="UPF0235 PROTEIN C15ORF40"/>
    <property type="match status" value="1"/>
</dbReference>
<dbReference type="InterPro" id="IPR036591">
    <property type="entry name" value="YggU-like_sf"/>
</dbReference>
<dbReference type="PANTHER" id="PTHR13420">
    <property type="entry name" value="UPF0235 PROTEIN C15ORF40"/>
    <property type="match status" value="1"/>
</dbReference>
<name>A0A5C4S489_PROVB</name>
<dbReference type="Gene3D" id="3.30.1200.10">
    <property type="entry name" value="YggU-like"/>
    <property type="match status" value="1"/>
</dbReference>
<proteinExistence type="inferred from homology"/>
<comment type="similarity">
    <text evidence="1 2">Belongs to the UPF0235 family.</text>
</comment>
<evidence type="ECO:0000256" key="1">
    <source>
        <dbReference type="ARBA" id="ARBA00010364"/>
    </source>
</evidence>
<dbReference type="AlphaFoldDB" id="A0A5C4S489"/>
<evidence type="ECO:0000313" key="3">
    <source>
        <dbReference type="EMBL" id="TNJ37937.1"/>
    </source>
</evidence>
<comment type="caution">
    <text evidence="3">The sequence shown here is derived from an EMBL/GenBank/DDBJ whole genome shotgun (WGS) entry which is preliminary data.</text>
</comment>
<gene>
    <name evidence="3" type="ORF">FGF68_01805</name>
</gene>
<dbReference type="SMART" id="SM01152">
    <property type="entry name" value="DUF167"/>
    <property type="match status" value="1"/>
</dbReference>
<dbReference type="InterPro" id="IPR003746">
    <property type="entry name" value="DUF167"/>
</dbReference>
<dbReference type="Proteomes" id="UP000309544">
    <property type="component" value="Unassembled WGS sequence"/>
</dbReference>
<reference evidence="3 4" key="1">
    <citation type="submission" date="2019-05" db="EMBL/GenBank/DDBJ databases">
        <title>Draft Whole-Genome sequence of the green sulfur bacterium Prosthecochloris vibrioformis DSM 260.</title>
        <authorList>
            <person name="Meyer T.E."/>
            <person name="Kyndt J.A."/>
        </authorList>
    </citation>
    <scope>NUCLEOTIDE SEQUENCE [LARGE SCALE GENOMIC DNA]</scope>
    <source>
        <strain evidence="3 4">DSM 260</strain>
    </source>
</reference>
<dbReference type="HAMAP" id="MF_00634">
    <property type="entry name" value="UPF0235"/>
    <property type="match status" value="1"/>
</dbReference>
<evidence type="ECO:0000256" key="2">
    <source>
        <dbReference type="HAMAP-Rule" id="MF_00634"/>
    </source>
</evidence>
<dbReference type="Pfam" id="PF02594">
    <property type="entry name" value="DUF167"/>
    <property type="match status" value="1"/>
</dbReference>
<dbReference type="SUPFAM" id="SSF69786">
    <property type="entry name" value="YggU-like"/>
    <property type="match status" value="1"/>
</dbReference>
<organism evidence="3 4">
    <name type="scientific">Prosthecochloris vibrioformis</name>
    <name type="common">Chlorobium vibrioforme</name>
    <dbReference type="NCBI Taxonomy" id="1098"/>
    <lineage>
        <taxon>Bacteria</taxon>
        <taxon>Pseudomonadati</taxon>
        <taxon>Chlorobiota</taxon>
        <taxon>Chlorobiia</taxon>
        <taxon>Chlorobiales</taxon>
        <taxon>Chlorobiaceae</taxon>
        <taxon>Prosthecochloris</taxon>
    </lineage>
</organism>
<dbReference type="GO" id="GO:0005737">
    <property type="term" value="C:cytoplasm"/>
    <property type="evidence" value="ECO:0007669"/>
    <property type="project" value="TreeGrafter"/>
</dbReference>
<dbReference type="EMBL" id="VDCI01000001">
    <property type="protein sequence ID" value="TNJ37937.1"/>
    <property type="molecule type" value="Genomic_DNA"/>
</dbReference>
<dbReference type="NCBIfam" id="TIGR00251">
    <property type="entry name" value="DUF167 family protein"/>
    <property type="match status" value="1"/>
</dbReference>
<protein>
    <recommendedName>
        <fullName evidence="2">UPF0235 protein FGF68_01805</fullName>
    </recommendedName>
</protein>
<dbReference type="RefSeq" id="WP_068867836.1">
    <property type="nucleotide sequence ID" value="NZ_VDCI01000001.1"/>
</dbReference>
<accession>A0A5C4S489</accession>
<keyword evidence="4" id="KW-1185">Reference proteome</keyword>